<dbReference type="PANTHER" id="PTHR10996:SF283">
    <property type="entry name" value="GLYOXYLATE_HYDROXYPYRUVATE REDUCTASE B"/>
    <property type="match status" value="1"/>
</dbReference>
<dbReference type="Gene3D" id="3.40.50.720">
    <property type="entry name" value="NAD(P)-binding Rossmann-like Domain"/>
    <property type="match status" value="2"/>
</dbReference>
<protein>
    <submittedName>
        <fullName evidence="6">D-glycerate dehydrogenase</fullName>
    </submittedName>
</protein>
<gene>
    <name evidence="6" type="ORF">GCM10009533_53310</name>
</gene>
<evidence type="ECO:0000256" key="1">
    <source>
        <dbReference type="ARBA" id="ARBA00005854"/>
    </source>
</evidence>
<dbReference type="SUPFAM" id="SSF51735">
    <property type="entry name" value="NAD(P)-binding Rossmann-fold domains"/>
    <property type="match status" value="1"/>
</dbReference>
<dbReference type="PROSITE" id="PS00671">
    <property type="entry name" value="D_2_HYDROXYACID_DH_3"/>
    <property type="match status" value="1"/>
</dbReference>
<evidence type="ECO:0000259" key="5">
    <source>
        <dbReference type="Pfam" id="PF02826"/>
    </source>
</evidence>
<accession>A0ABN1DN73</accession>
<dbReference type="Pfam" id="PF02826">
    <property type="entry name" value="2-Hacid_dh_C"/>
    <property type="match status" value="1"/>
</dbReference>
<dbReference type="EMBL" id="BAAAGS010000044">
    <property type="protein sequence ID" value="GAA0547922.1"/>
    <property type="molecule type" value="Genomic_DNA"/>
</dbReference>
<comment type="caution">
    <text evidence="6">The sequence shown here is derived from an EMBL/GenBank/DDBJ whole genome shotgun (WGS) entry which is preliminary data.</text>
</comment>
<dbReference type="RefSeq" id="WP_009950853.1">
    <property type="nucleotide sequence ID" value="NZ_BAAAGS010000044.1"/>
</dbReference>
<name>A0ABN1DN73_SACER</name>
<comment type="similarity">
    <text evidence="1 3">Belongs to the D-isomer specific 2-hydroxyacid dehydrogenase family.</text>
</comment>
<dbReference type="PANTHER" id="PTHR10996">
    <property type="entry name" value="2-HYDROXYACID DEHYDROGENASE-RELATED"/>
    <property type="match status" value="1"/>
</dbReference>
<dbReference type="PROSITE" id="PS00670">
    <property type="entry name" value="D_2_HYDROXYACID_DH_2"/>
    <property type="match status" value="1"/>
</dbReference>
<dbReference type="InterPro" id="IPR006139">
    <property type="entry name" value="D-isomer_2_OHA_DH_cat_dom"/>
</dbReference>
<keyword evidence="7" id="KW-1185">Reference proteome</keyword>
<proteinExistence type="inferred from homology"/>
<keyword evidence="2 3" id="KW-0560">Oxidoreductase</keyword>
<dbReference type="InterPro" id="IPR029753">
    <property type="entry name" value="D-isomer_DH_CS"/>
</dbReference>
<evidence type="ECO:0000313" key="6">
    <source>
        <dbReference type="EMBL" id="GAA0547922.1"/>
    </source>
</evidence>
<sequence length="321" mass="33921">MDRRIVVTRSVPESALDVLRTAGEVRVCGQDRPLEVAELHEAVRGADAIVSMLHDRVDDAVADAAGPGLRIVANVAVGYDNVDVAALSRRGIAVTNTPGVLVDATADLAFGLLLSVTRRLGEGERLLRARQPWSFHLGFMLGTGLQGKTLGIVGLGEIGQAVARRARAFGMRIAYTGRRRAAAEVETELDARYLAQDDLLRESDVVSLHCPLTEQTRHLIGERALGLMKPSAVLVNTSRGPVVDERALATALHEGRIAGAALDVFEREPAVEPALLELDNVALAPHLGSATIETRTAMAELAARNVAAVLGGNAPVTPVAG</sequence>
<evidence type="ECO:0000313" key="7">
    <source>
        <dbReference type="Proteomes" id="UP001500729"/>
    </source>
</evidence>
<evidence type="ECO:0000256" key="2">
    <source>
        <dbReference type="ARBA" id="ARBA00023002"/>
    </source>
</evidence>
<organism evidence="6 7">
    <name type="scientific">Saccharopolyspora erythraea</name>
    <name type="common">Streptomyces erythraeus</name>
    <dbReference type="NCBI Taxonomy" id="1836"/>
    <lineage>
        <taxon>Bacteria</taxon>
        <taxon>Bacillati</taxon>
        <taxon>Actinomycetota</taxon>
        <taxon>Actinomycetes</taxon>
        <taxon>Pseudonocardiales</taxon>
        <taxon>Pseudonocardiaceae</taxon>
        <taxon>Saccharopolyspora</taxon>
    </lineage>
</organism>
<dbReference type="InterPro" id="IPR036291">
    <property type="entry name" value="NAD(P)-bd_dom_sf"/>
</dbReference>
<feature type="domain" description="D-isomer specific 2-hydroxyacid dehydrogenase NAD-binding" evidence="5">
    <location>
        <begin position="110"/>
        <end position="288"/>
    </location>
</feature>
<evidence type="ECO:0000256" key="3">
    <source>
        <dbReference type="RuleBase" id="RU003719"/>
    </source>
</evidence>
<reference evidence="6 7" key="1">
    <citation type="journal article" date="2019" name="Int. J. Syst. Evol. Microbiol.">
        <title>The Global Catalogue of Microorganisms (GCM) 10K type strain sequencing project: providing services to taxonomists for standard genome sequencing and annotation.</title>
        <authorList>
            <consortium name="The Broad Institute Genomics Platform"/>
            <consortium name="The Broad Institute Genome Sequencing Center for Infectious Disease"/>
            <person name="Wu L."/>
            <person name="Ma J."/>
        </authorList>
    </citation>
    <scope>NUCLEOTIDE SEQUENCE [LARGE SCALE GENOMIC DNA]</scope>
    <source>
        <strain evidence="6 7">JCM 10303</strain>
    </source>
</reference>
<dbReference type="InterPro" id="IPR006140">
    <property type="entry name" value="D-isomer_DH_NAD-bd"/>
</dbReference>
<evidence type="ECO:0000259" key="4">
    <source>
        <dbReference type="Pfam" id="PF00389"/>
    </source>
</evidence>
<dbReference type="Pfam" id="PF00389">
    <property type="entry name" value="2-Hacid_dh"/>
    <property type="match status" value="1"/>
</dbReference>
<dbReference type="InterPro" id="IPR050223">
    <property type="entry name" value="D-isomer_2-hydroxyacid_DH"/>
</dbReference>
<dbReference type="CDD" id="cd05301">
    <property type="entry name" value="GDH"/>
    <property type="match status" value="1"/>
</dbReference>
<feature type="domain" description="D-isomer specific 2-hydroxyacid dehydrogenase catalytic" evidence="4">
    <location>
        <begin position="5"/>
        <end position="319"/>
    </location>
</feature>
<dbReference type="Proteomes" id="UP001500729">
    <property type="component" value="Unassembled WGS sequence"/>
</dbReference>
<dbReference type="SUPFAM" id="SSF52283">
    <property type="entry name" value="Formate/glycerate dehydrogenase catalytic domain-like"/>
    <property type="match status" value="1"/>
</dbReference>